<dbReference type="InterPro" id="IPR051206">
    <property type="entry name" value="NAMLAA_amidase_2"/>
</dbReference>
<evidence type="ECO:0000259" key="7">
    <source>
        <dbReference type="SMART" id="SM00644"/>
    </source>
</evidence>
<dbReference type="AlphaFoldDB" id="A0A346NIB4"/>
<proteinExistence type="inferred from homology"/>
<dbReference type="PROSITE" id="PS51257">
    <property type="entry name" value="PROKAR_LIPOPROTEIN"/>
    <property type="match status" value="1"/>
</dbReference>
<keyword evidence="9" id="KW-1185">Reference proteome</keyword>
<sequence>MRGNLIALLALITLLAACSHTPIAHLPSANKGQRVKSVVIHFTTVDYAESVHALSAPGGVSAHYLISQQADASSPFATATTVQMVDEHDRAWHAGISYWQQRDRLNDTSIGIELVYQPRCDRLSLAQAQAAAASARLCQFPDYDPDQIEALVELLTAIQQRYPDISPTSIVGHADIAFARKMDPGPRFPWQQLYHAGIGAWYDDEALYHHWQLFSQRPLSIALLQQALFDYGYGVTLTGILDLQTRHALAAFQMHFVPWQVTGEPDPPTSAAVMALLQKYFTQQHSQIMTVYRAAERPTEKPAGPLLHAALSKDAALGFATLQGQGNLTLRSTANLALNIRINGKNLAIDRPVKAGQKYAYNLSKLTRSGLNSLQITGLDHRDATLQVAIDYPQLLSPVSPDARLSTWQPPDSLAVTVIEQGKLLYQTGPAGPGVGQAVTQLSQLLAAHYQQKLQLEYPVIHYVPYFSGAGRERCRVKDILSLVCRYRGAGAKNTPVNHESAYYDPFAKPAYWRHIQPAELTGSLRASSGLPPANAQQWAAASALLNSLLKVTVSNTDYPAFFAAPTQPMSEQEARKPLDSAAIPQSELPAKAPVAETEQLIQRLLNAGGYGDNHRFSIREWQSFAASLRPQKGYGWSAPGEQSWLPALASPQAVGLALPCELLVIDPALYLAITVTQKDCAVATAAGKPLLAQSSITTLQHVYLALLNN</sequence>
<dbReference type="SUPFAM" id="SSF55846">
    <property type="entry name" value="N-acetylmuramoyl-L-alanine amidase-like"/>
    <property type="match status" value="1"/>
</dbReference>
<dbReference type="OrthoDB" id="9794842at2"/>
<dbReference type="FunFam" id="3.40.80.10:FF:000003">
    <property type="entry name" value="N-acetylmuramoyl-L-alanine amidase"/>
    <property type="match status" value="1"/>
</dbReference>
<comment type="similarity">
    <text evidence="2">Belongs to the N-acetylmuramoyl-L-alanine amidase 2 family.</text>
</comment>
<dbReference type="SUPFAM" id="SSF47090">
    <property type="entry name" value="PGBD-like"/>
    <property type="match status" value="1"/>
</dbReference>
<comment type="catalytic activity">
    <reaction evidence="1">
        <text>Hydrolyzes the link between N-acetylmuramoyl residues and L-amino acid residues in certain cell-wall glycopeptides.</text>
        <dbReference type="EC" id="3.5.1.28"/>
    </reaction>
</comment>
<dbReference type="InterPro" id="IPR036505">
    <property type="entry name" value="Amidase/PGRP_sf"/>
</dbReference>
<gene>
    <name evidence="8" type="ORF">D0Y50_02115</name>
</gene>
<evidence type="ECO:0000256" key="4">
    <source>
        <dbReference type="ARBA" id="ARBA00022801"/>
    </source>
</evidence>
<name>A0A346NIB4_9ALTE</name>
<feature type="chain" id="PRO_5017013647" description="N-acetylmuramoyl-L-alanine amidase" evidence="6">
    <location>
        <begin position="25"/>
        <end position="710"/>
    </location>
</feature>
<feature type="domain" description="N-acetylmuramoyl-L-alanine amidase" evidence="7">
    <location>
        <begin position="21"/>
        <end position="185"/>
    </location>
</feature>
<evidence type="ECO:0000256" key="5">
    <source>
        <dbReference type="ARBA" id="ARBA00023316"/>
    </source>
</evidence>
<dbReference type="EMBL" id="CP031769">
    <property type="protein sequence ID" value="AXR05271.1"/>
    <property type="molecule type" value="Genomic_DNA"/>
</dbReference>
<evidence type="ECO:0000313" key="9">
    <source>
        <dbReference type="Proteomes" id="UP000262073"/>
    </source>
</evidence>
<dbReference type="Gene3D" id="3.40.80.10">
    <property type="entry name" value="Peptidoglycan recognition protein-like"/>
    <property type="match status" value="1"/>
</dbReference>
<dbReference type="Gene3D" id="1.10.101.10">
    <property type="entry name" value="PGBD-like superfamily/PGBD"/>
    <property type="match status" value="1"/>
</dbReference>
<keyword evidence="4" id="KW-0378">Hydrolase</keyword>
<dbReference type="GO" id="GO:0009253">
    <property type="term" value="P:peptidoglycan catabolic process"/>
    <property type="evidence" value="ECO:0007669"/>
    <property type="project" value="InterPro"/>
</dbReference>
<dbReference type="InterPro" id="IPR002502">
    <property type="entry name" value="Amidase_domain"/>
</dbReference>
<dbReference type="PANTHER" id="PTHR30417">
    <property type="entry name" value="N-ACETYLMURAMOYL-L-ALANINE AMIDASE AMID"/>
    <property type="match status" value="1"/>
</dbReference>
<keyword evidence="5" id="KW-0961">Cell wall biogenesis/degradation</keyword>
<dbReference type="Proteomes" id="UP000262073">
    <property type="component" value="Chromosome"/>
</dbReference>
<dbReference type="CDD" id="cd06583">
    <property type="entry name" value="PGRP"/>
    <property type="match status" value="1"/>
</dbReference>
<feature type="signal peptide" evidence="6">
    <location>
        <begin position="1"/>
        <end position="24"/>
    </location>
</feature>
<dbReference type="GO" id="GO:0071555">
    <property type="term" value="P:cell wall organization"/>
    <property type="evidence" value="ECO:0007669"/>
    <property type="project" value="UniProtKB-KW"/>
</dbReference>
<dbReference type="PANTHER" id="PTHR30417:SF1">
    <property type="entry name" value="N-ACETYLMURAMOYL-L-ALANINE AMIDASE AMID"/>
    <property type="match status" value="1"/>
</dbReference>
<dbReference type="EC" id="3.5.1.28" evidence="3"/>
<dbReference type="InterPro" id="IPR036366">
    <property type="entry name" value="PGBDSf"/>
</dbReference>
<evidence type="ECO:0000256" key="3">
    <source>
        <dbReference type="ARBA" id="ARBA00011901"/>
    </source>
</evidence>
<dbReference type="KEGG" id="salm:D0Y50_02115"/>
<dbReference type="InterPro" id="IPR002477">
    <property type="entry name" value="Peptidoglycan-bd-like"/>
</dbReference>
<dbReference type="GO" id="GO:0019867">
    <property type="term" value="C:outer membrane"/>
    <property type="evidence" value="ECO:0007669"/>
    <property type="project" value="TreeGrafter"/>
</dbReference>
<organism evidence="8 9">
    <name type="scientific">Salinimonas sediminis</name>
    <dbReference type="NCBI Taxonomy" id="2303538"/>
    <lineage>
        <taxon>Bacteria</taxon>
        <taxon>Pseudomonadati</taxon>
        <taxon>Pseudomonadota</taxon>
        <taxon>Gammaproteobacteria</taxon>
        <taxon>Alteromonadales</taxon>
        <taxon>Alteromonadaceae</taxon>
        <taxon>Alteromonas/Salinimonas group</taxon>
        <taxon>Salinimonas</taxon>
    </lineage>
</organism>
<keyword evidence="6" id="KW-0732">Signal</keyword>
<dbReference type="Pfam" id="PF01510">
    <property type="entry name" value="Amidase_2"/>
    <property type="match status" value="1"/>
</dbReference>
<evidence type="ECO:0000256" key="6">
    <source>
        <dbReference type="SAM" id="SignalP"/>
    </source>
</evidence>
<dbReference type="InterPro" id="IPR036365">
    <property type="entry name" value="PGBD-like_sf"/>
</dbReference>
<dbReference type="GO" id="GO:0009254">
    <property type="term" value="P:peptidoglycan turnover"/>
    <property type="evidence" value="ECO:0007669"/>
    <property type="project" value="TreeGrafter"/>
</dbReference>
<dbReference type="Pfam" id="PF01471">
    <property type="entry name" value="PG_binding_1"/>
    <property type="match status" value="1"/>
</dbReference>
<dbReference type="GO" id="GO:0008745">
    <property type="term" value="F:N-acetylmuramoyl-L-alanine amidase activity"/>
    <property type="evidence" value="ECO:0007669"/>
    <property type="project" value="UniProtKB-EC"/>
</dbReference>
<evidence type="ECO:0000313" key="8">
    <source>
        <dbReference type="EMBL" id="AXR05271.1"/>
    </source>
</evidence>
<evidence type="ECO:0000256" key="2">
    <source>
        <dbReference type="ARBA" id="ARBA00007553"/>
    </source>
</evidence>
<reference evidence="8 9" key="1">
    <citation type="submission" date="2018-08" db="EMBL/GenBank/DDBJ databases">
        <title>Salinimonas sediminis sp. nov., a piezophilic bacterium isolated from a deep-sea sediment sample from the New Britain Trench.</title>
        <authorList>
            <person name="Cao J."/>
        </authorList>
    </citation>
    <scope>NUCLEOTIDE SEQUENCE [LARGE SCALE GENOMIC DNA]</scope>
    <source>
        <strain evidence="8 9">N102</strain>
    </source>
</reference>
<accession>A0A346NIB4</accession>
<evidence type="ECO:0000256" key="1">
    <source>
        <dbReference type="ARBA" id="ARBA00001561"/>
    </source>
</evidence>
<protein>
    <recommendedName>
        <fullName evidence="3">N-acetylmuramoyl-L-alanine amidase</fullName>
        <ecNumber evidence="3">3.5.1.28</ecNumber>
    </recommendedName>
</protein>
<dbReference type="SMART" id="SM00644">
    <property type="entry name" value="Ami_2"/>
    <property type="match status" value="1"/>
</dbReference>
<dbReference type="RefSeq" id="WP_117315259.1">
    <property type="nucleotide sequence ID" value="NZ_CP031769.1"/>
</dbReference>